<accession>A0A0R2JQZ8</accession>
<evidence type="ECO:0000259" key="1">
    <source>
        <dbReference type="Pfam" id="PF00534"/>
    </source>
</evidence>
<protein>
    <recommendedName>
        <fullName evidence="1">Glycosyl transferase family 1 domain-containing protein</fullName>
    </recommendedName>
</protein>
<dbReference type="SUPFAM" id="SSF53756">
    <property type="entry name" value="UDP-Glycosyltransferase/glycogen phosphorylase"/>
    <property type="match status" value="1"/>
</dbReference>
<dbReference type="Proteomes" id="UP000051673">
    <property type="component" value="Unassembled WGS sequence"/>
</dbReference>
<reference evidence="2 3" key="1">
    <citation type="journal article" date="2015" name="Genome Announc.">
        <title>Expanding the biotechnology potential of lactobacilli through comparative genomics of 213 strains and associated genera.</title>
        <authorList>
            <person name="Sun Z."/>
            <person name="Harris H.M."/>
            <person name="McCann A."/>
            <person name="Guo C."/>
            <person name="Argimon S."/>
            <person name="Zhang W."/>
            <person name="Yang X."/>
            <person name="Jeffery I.B."/>
            <person name="Cooney J.C."/>
            <person name="Kagawa T.F."/>
            <person name="Liu W."/>
            <person name="Song Y."/>
            <person name="Salvetti E."/>
            <person name="Wrobel A."/>
            <person name="Rasinkangas P."/>
            <person name="Parkhill J."/>
            <person name="Rea M.C."/>
            <person name="O'Sullivan O."/>
            <person name="Ritari J."/>
            <person name="Douillard F.P."/>
            <person name="Paul Ross R."/>
            <person name="Yang R."/>
            <person name="Briner A.E."/>
            <person name="Felis G.E."/>
            <person name="de Vos W.M."/>
            <person name="Barrangou R."/>
            <person name="Klaenhammer T.R."/>
            <person name="Caufield P.W."/>
            <person name="Cui Y."/>
            <person name="Zhang H."/>
            <person name="O'Toole P.W."/>
        </authorList>
    </citation>
    <scope>NUCLEOTIDE SEQUENCE [LARGE SCALE GENOMIC DNA]</scope>
    <source>
        <strain evidence="2 3">DSM 20014</strain>
    </source>
</reference>
<dbReference type="GO" id="GO:0016757">
    <property type="term" value="F:glycosyltransferase activity"/>
    <property type="evidence" value="ECO:0007669"/>
    <property type="project" value="InterPro"/>
</dbReference>
<gene>
    <name evidence="2" type="ORF">IV67_GL000499</name>
</gene>
<dbReference type="PANTHER" id="PTHR12526">
    <property type="entry name" value="GLYCOSYLTRANSFERASE"/>
    <property type="match status" value="1"/>
</dbReference>
<organism evidence="2 3">
    <name type="scientific">Weissella minor</name>
    <dbReference type="NCBI Taxonomy" id="1620"/>
    <lineage>
        <taxon>Bacteria</taxon>
        <taxon>Bacillati</taxon>
        <taxon>Bacillota</taxon>
        <taxon>Bacilli</taxon>
        <taxon>Lactobacillales</taxon>
        <taxon>Lactobacillaceae</taxon>
        <taxon>Weissella</taxon>
    </lineage>
</organism>
<dbReference type="PANTHER" id="PTHR12526:SF630">
    <property type="entry name" value="GLYCOSYLTRANSFERASE"/>
    <property type="match status" value="1"/>
</dbReference>
<feature type="domain" description="Glycosyl transferase family 1" evidence="1">
    <location>
        <begin position="321"/>
        <end position="464"/>
    </location>
</feature>
<comment type="caution">
    <text evidence="2">The sequence shown here is derived from an EMBL/GenBank/DDBJ whole genome shotgun (WGS) entry which is preliminary data.</text>
</comment>
<sequence>MITTILPKKFGGRTTSLLERARLLNSANVDIQIITSDYNPNYSSLYQKFYDDGRVLKNTSFLNLYDYFAEKLAGNATVSWKTYLQNMLPDPFETYIEITDPKNKAIQFYFKDGIPAFRVNKDKSGNIKYFTLYQLGTMKTNVFFFVKNNEFVNRIDYTDADDNVIKRQYLTNDATLYHTKITNADGKALKFELLDGDKLVTFKTQKKLITYFYKQVLDESDVVISDARYVDRPLLDTNVKKRIFQLHSVHLEDPLGASLEIKRSFKTVLESDLLGVDDIIVTLTDEQKRDILQVRPSLANNITVIPHSTPKRTITYDKLGKHFVMVLRLTEAKNIPDAIKAFSIFHKTHPDYIFDIYGDGELESQLRKLIKDEGLTNSVILQGRTDDIEKAYQTSDALLVTSFYEGFGLNVLESISNGTPVITYPIKYGPADIIDANSGIVAEERTPESLANAMETFINSDFDQQKILQRSEYFSQELFIKRWMEIL</sequence>
<evidence type="ECO:0000313" key="3">
    <source>
        <dbReference type="Proteomes" id="UP000051673"/>
    </source>
</evidence>
<dbReference type="PATRIC" id="fig|1620.3.peg.505"/>
<dbReference type="EMBL" id="JQCD01000024">
    <property type="protein sequence ID" value="KRN76986.1"/>
    <property type="molecule type" value="Genomic_DNA"/>
</dbReference>
<dbReference type="InterPro" id="IPR001296">
    <property type="entry name" value="Glyco_trans_1"/>
</dbReference>
<dbReference type="Pfam" id="PF00534">
    <property type="entry name" value="Glycos_transf_1"/>
    <property type="match status" value="1"/>
</dbReference>
<dbReference type="Gene3D" id="3.40.50.2000">
    <property type="entry name" value="Glycogen Phosphorylase B"/>
    <property type="match status" value="2"/>
</dbReference>
<evidence type="ECO:0000313" key="2">
    <source>
        <dbReference type="EMBL" id="KRN76986.1"/>
    </source>
</evidence>
<name>A0A0R2JQZ8_9LACO</name>
<proteinExistence type="predicted"/>
<dbReference type="AlphaFoldDB" id="A0A0R2JQZ8"/>
<dbReference type="STRING" id="1620.IV67_GL000499"/>
<keyword evidence="3" id="KW-1185">Reference proteome</keyword>